<feature type="region of interest" description="Disordered" evidence="1">
    <location>
        <begin position="69"/>
        <end position="91"/>
    </location>
</feature>
<gene>
    <name evidence="2" type="ORF">MBHS_01201</name>
</gene>
<reference evidence="2 3" key="1">
    <citation type="submission" date="2016-10" db="EMBL/GenBank/DDBJ databases">
        <authorList>
            <person name="de Groot N.N."/>
        </authorList>
    </citation>
    <scope>NUCLEOTIDE SEQUENCE [LARGE SCALE GENOMIC DNA]</scope>
    <source>
        <strain evidence="2">MBHS1</strain>
    </source>
</reference>
<evidence type="ECO:0000313" key="3">
    <source>
        <dbReference type="Proteomes" id="UP000236724"/>
    </source>
</evidence>
<dbReference type="RefSeq" id="WP_103919297.1">
    <property type="nucleotide sequence ID" value="NZ_FMSV02000203.1"/>
</dbReference>
<dbReference type="EMBL" id="FMSV02000203">
    <property type="protein sequence ID" value="SEH05348.1"/>
    <property type="molecule type" value="Genomic_DNA"/>
</dbReference>
<evidence type="ECO:0000313" key="2">
    <source>
        <dbReference type="EMBL" id="SEH05348.1"/>
    </source>
</evidence>
<accession>A0A1H6F5A8</accession>
<organism evidence="2 3">
    <name type="scientific">Candidatus Venteria ishoeyi</name>
    <dbReference type="NCBI Taxonomy" id="1899563"/>
    <lineage>
        <taxon>Bacteria</taxon>
        <taxon>Pseudomonadati</taxon>
        <taxon>Pseudomonadota</taxon>
        <taxon>Gammaproteobacteria</taxon>
        <taxon>Thiotrichales</taxon>
        <taxon>Thiotrichaceae</taxon>
        <taxon>Venteria</taxon>
    </lineage>
</organism>
<protein>
    <submittedName>
        <fullName evidence="2">Uncharacterized protein</fullName>
    </submittedName>
</protein>
<keyword evidence="3" id="KW-1185">Reference proteome</keyword>
<proteinExistence type="predicted"/>
<dbReference type="Proteomes" id="UP000236724">
    <property type="component" value="Unassembled WGS sequence"/>
</dbReference>
<name>A0A1H6F5A8_9GAMM</name>
<evidence type="ECO:0000256" key="1">
    <source>
        <dbReference type="SAM" id="MobiDB-lite"/>
    </source>
</evidence>
<sequence length="109" mass="12119">MGQEIIKEAYHHGISAKHAHDWAERAAIMEYDGGLPRLEAEKRAATILKDRYPDTAPAKARVIHYSEQGQPRCGQTRLGGGGKTKSPQSGDWEKVTCKKCLRYIGQSIL</sequence>
<dbReference type="AlphaFoldDB" id="A0A1H6F5A8"/>